<evidence type="ECO:0000259" key="15">
    <source>
        <dbReference type="Pfam" id="PF01794"/>
    </source>
</evidence>
<protein>
    <submittedName>
        <fullName evidence="18 19">Metalloreductase STEAP4-like</fullName>
    </submittedName>
</protein>
<gene>
    <name evidence="18 19 20" type="primary">LOC111119056</name>
</gene>
<keyword evidence="11 14" id="KW-0472">Membrane</keyword>
<feature type="transmembrane region" description="Helical" evidence="14">
    <location>
        <begin position="236"/>
        <end position="259"/>
    </location>
</feature>
<evidence type="ECO:0000256" key="12">
    <source>
        <dbReference type="ARBA" id="ARBA00048958"/>
    </source>
</evidence>
<dbReference type="GO" id="GO:0008823">
    <property type="term" value="F:cupric reductase (NADH) activity"/>
    <property type="evidence" value="ECO:0007669"/>
    <property type="project" value="TreeGrafter"/>
</dbReference>
<evidence type="ECO:0000256" key="6">
    <source>
        <dbReference type="ARBA" id="ARBA00022692"/>
    </source>
</evidence>
<feature type="transmembrane region" description="Helical" evidence="14">
    <location>
        <begin position="376"/>
        <end position="396"/>
    </location>
</feature>
<comment type="subcellular location">
    <subcellularLocation>
        <location evidence="3">Endosome membrane</location>
        <topology evidence="3">Multi-pass membrane protein</topology>
    </subcellularLocation>
</comment>
<evidence type="ECO:0000256" key="11">
    <source>
        <dbReference type="ARBA" id="ARBA00023136"/>
    </source>
</evidence>
<comment type="catalytic activity">
    <reaction evidence="13">
        <text>2 Fe(2+) + NADP(+) + H(+) = 2 Fe(3+) + NADPH</text>
        <dbReference type="Rhea" id="RHEA:71767"/>
        <dbReference type="ChEBI" id="CHEBI:15378"/>
        <dbReference type="ChEBI" id="CHEBI:29033"/>
        <dbReference type="ChEBI" id="CHEBI:29034"/>
        <dbReference type="ChEBI" id="CHEBI:57783"/>
        <dbReference type="ChEBI" id="CHEBI:58349"/>
    </reaction>
    <physiologicalReaction direction="right-to-left" evidence="13">
        <dbReference type="Rhea" id="RHEA:71769"/>
    </physiologicalReaction>
</comment>
<dbReference type="InterPro" id="IPR036291">
    <property type="entry name" value="NAD(P)-bd_dom_sf"/>
</dbReference>
<dbReference type="GO" id="GO:0006826">
    <property type="term" value="P:iron ion transport"/>
    <property type="evidence" value="ECO:0007669"/>
    <property type="project" value="UniProtKB-KW"/>
</dbReference>
<evidence type="ECO:0000313" key="20">
    <source>
        <dbReference type="RefSeq" id="XP_022314576.1"/>
    </source>
</evidence>
<keyword evidence="5" id="KW-0406">Ion transport</keyword>
<evidence type="ECO:0000256" key="13">
    <source>
        <dbReference type="ARBA" id="ARBA00049387"/>
    </source>
</evidence>
<dbReference type="Gene3D" id="3.40.50.720">
    <property type="entry name" value="NAD(P)-binding Rossmann-like Domain"/>
    <property type="match status" value="1"/>
</dbReference>
<keyword evidence="5" id="KW-0410">Iron transport</keyword>
<evidence type="ECO:0000256" key="1">
    <source>
        <dbReference type="ARBA" id="ARBA00001970"/>
    </source>
</evidence>
<evidence type="ECO:0000256" key="10">
    <source>
        <dbReference type="ARBA" id="ARBA00023008"/>
    </source>
</evidence>
<dbReference type="KEGG" id="cvn:111119056"/>
<dbReference type="GeneID" id="111119056"/>
<evidence type="ECO:0000256" key="4">
    <source>
        <dbReference type="ARBA" id="ARBA00007729"/>
    </source>
</evidence>
<dbReference type="GO" id="GO:0052851">
    <property type="term" value="F:ferric-chelate reductase (NADPH) activity"/>
    <property type="evidence" value="ECO:0007669"/>
    <property type="project" value="TreeGrafter"/>
</dbReference>
<dbReference type="InterPro" id="IPR051267">
    <property type="entry name" value="STEAP_metalloreductase"/>
</dbReference>
<keyword evidence="9" id="KW-0560">Oxidoreductase</keyword>
<evidence type="ECO:0000256" key="2">
    <source>
        <dbReference type="ARBA" id="ARBA00001974"/>
    </source>
</evidence>
<dbReference type="PANTHER" id="PTHR14239">
    <property type="entry name" value="DUDULIN-RELATED"/>
    <property type="match status" value="1"/>
</dbReference>
<evidence type="ECO:0000256" key="3">
    <source>
        <dbReference type="ARBA" id="ARBA00004337"/>
    </source>
</evidence>
<keyword evidence="10" id="KW-0186">Copper</keyword>
<feature type="transmembrane region" description="Helical" evidence="14">
    <location>
        <begin position="279"/>
        <end position="299"/>
    </location>
</feature>
<comment type="cofactor">
    <cofactor evidence="1">
        <name>heme b</name>
        <dbReference type="ChEBI" id="CHEBI:60344"/>
    </cofactor>
</comment>
<comment type="cofactor">
    <cofactor evidence="2">
        <name>FAD</name>
        <dbReference type="ChEBI" id="CHEBI:57692"/>
    </cofactor>
</comment>
<comment type="catalytic activity">
    <reaction evidence="12">
        <text>2 Cu(+) + NADP(+) + H(+) = 2 Cu(2+) + NADPH</text>
        <dbReference type="Rhea" id="RHEA:71771"/>
        <dbReference type="ChEBI" id="CHEBI:15378"/>
        <dbReference type="ChEBI" id="CHEBI:29036"/>
        <dbReference type="ChEBI" id="CHEBI:49552"/>
        <dbReference type="ChEBI" id="CHEBI:57783"/>
        <dbReference type="ChEBI" id="CHEBI:58349"/>
    </reaction>
    <physiologicalReaction direction="right-to-left" evidence="12">
        <dbReference type="Rhea" id="RHEA:71773"/>
    </physiologicalReaction>
</comment>
<dbReference type="PANTHER" id="PTHR14239:SF0">
    <property type="entry name" value="F420-DEPENDENT NADP REDUCTASE"/>
    <property type="match status" value="1"/>
</dbReference>
<dbReference type="RefSeq" id="XP_022314576.1">
    <property type="nucleotide sequence ID" value="XM_022458868.1"/>
</dbReference>
<evidence type="ECO:0000256" key="5">
    <source>
        <dbReference type="ARBA" id="ARBA00022496"/>
    </source>
</evidence>
<evidence type="ECO:0000256" key="8">
    <source>
        <dbReference type="ARBA" id="ARBA00022989"/>
    </source>
</evidence>
<dbReference type="Pfam" id="PF01794">
    <property type="entry name" value="Ferric_reduct"/>
    <property type="match status" value="1"/>
</dbReference>
<keyword evidence="17" id="KW-1185">Reference proteome</keyword>
<evidence type="ECO:0000313" key="17">
    <source>
        <dbReference type="Proteomes" id="UP000694844"/>
    </source>
</evidence>
<dbReference type="InterPro" id="IPR013130">
    <property type="entry name" value="Fe3_Rdtase_TM_dom"/>
</dbReference>
<evidence type="ECO:0000256" key="14">
    <source>
        <dbReference type="SAM" id="Phobius"/>
    </source>
</evidence>
<dbReference type="GO" id="GO:0010008">
    <property type="term" value="C:endosome membrane"/>
    <property type="evidence" value="ECO:0007669"/>
    <property type="project" value="UniProtKB-SubCell"/>
</dbReference>
<evidence type="ECO:0000313" key="18">
    <source>
        <dbReference type="RefSeq" id="XP_022314574.1"/>
    </source>
</evidence>
<dbReference type="Pfam" id="PF03807">
    <property type="entry name" value="F420_oxidored"/>
    <property type="match status" value="1"/>
</dbReference>
<evidence type="ECO:0000313" key="19">
    <source>
        <dbReference type="RefSeq" id="XP_022314575.1"/>
    </source>
</evidence>
<keyword evidence="5" id="KW-0408">Iron</keyword>
<comment type="similarity">
    <text evidence="4">Belongs to the STEAP family.</text>
</comment>
<feature type="domain" description="Pyrroline-5-carboxylate reductase catalytic N-terminal" evidence="16">
    <location>
        <begin position="9"/>
        <end position="98"/>
    </location>
</feature>
<dbReference type="InterPro" id="IPR028939">
    <property type="entry name" value="P5C_Rdtase_cat_N"/>
</dbReference>
<keyword evidence="8 14" id="KW-1133">Transmembrane helix</keyword>
<dbReference type="GO" id="GO:0015677">
    <property type="term" value="P:copper ion import"/>
    <property type="evidence" value="ECO:0007669"/>
    <property type="project" value="TreeGrafter"/>
</dbReference>
<proteinExistence type="inferred from homology"/>
<evidence type="ECO:0000256" key="7">
    <source>
        <dbReference type="ARBA" id="ARBA00022753"/>
    </source>
</evidence>
<keyword evidence="6 14" id="KW-0812">Transmembrane</keyword>
<reference evidence="18 19" key="1">
    <citation type="submission" date="2025-04" db="UniProtKB">
        <authorList>
            <consortium name="RefSeq"/>
        </authorList>
    </citation>
    <scope>IDENTIFICATION</scope>
    <source>
        <tissue evidence="18 19">Whole sample</tissue>
    </source>
</reference>
<dbReference type="OrthoDB" id="550646at2759"/>
<keyword evidence="5" id="KW-0813">Transport</keyword>
<organism evidence="17 19">
    <name type="scientific">Crassostrea virginica</name>
    <name type="common">Eastern oyster</name>
    <dbReference type="NCBI Taxonomy" id="6565"/>
    <lineage>
        <taxon>Eukaryota</taxon>
        <taxon>Metazoa</taxon>
        <taxon>Spiralia</taxon>
        <taxon>Lophotrochozoa</taxon>
        <taxon>Mollusca</taxon>
        <taxon>Bivalvia</taxon>
        <taxon>Autobranchia</taxon>
        <taxon>Pteriomorphia</taxon>
        <taxon>Ostreida</taxon>
        <taxon>Ostreoidea</taxon>
        <taxon>Ostreidae</taxon>
        <taxon>Crassostrea</taxon>
    </lineage>
</organism>
<evidence type="ECO:0000259" key="16">
    <source>
        <dbReference type="Pfam" id="PF03807"/>
    </source>
</evidence>
<accession>A0A8B8CFU8</accession>
<feature type="domain" description="Ferric oxidoreductase" evidence="15">
    <location>
        <begin position="268"/>
        <end position="372"/>
    </location>
</feature>
<dbReference type="SUPFAM" id="SSF51735">
    <property type="entry name" value="NAD(P)-binding Rossmann-fold domains"/>
    <property type="match status" value="1"/>
</dbReference>
<feature type="transmembrane region" description="Helical" evidence="14">
    <location>
        <begin position="337"/>
        <end position="356"/>
    </location>
</feature>
<dbReference type="GO" id="GO:0005886">
    <property type="term" value="C:plasma membrane"/>
    <property type="evidence" value="ECO:0007669"/>
    <property type="project" value="TreeGrafter"/>
</dbReference>
<sequence>MIPCEPKSRVGIIGSGNFARALAKRLINAGYDVIIGSRRPRSLSEVDSCLCNVTVTSLEDCVKQVPIVFLAIHFENYKDCLSSHEDLFTGKVVVDISNRLKVPKHRSNAEYLSSLLPNAYVVKGFNVISAYAMENEFAGGSHEVFVAGDDLMAREKVCVIARDMGFLASDWGLLQSARKIESYPLKIFPGWKIPILFTIGIFNVWLLYIIFIYFVKTTAYRWDQLFVKVLNKPLCMTAITVFACTYLPSSFACGFQLYYGTKHTQFPSWLNKWLLSRKQLGMIAFLLVFVHAIMSVLILSPTYLSSWFQSTTIVIPGNRTDDIKIPIKTWMVWKGEAACLMGILAFVCMCIIALSTLPSVTRTLNWREWRFVQSQLGHVTLFFSICHVVAMGAPGWAKGGPIKTVQSITFLSLIIPFITLFCKIVFSLPCIDNYVQKIRQGWETSYSKCRAKCSQKHATFGKVYSNPQDKDNSSEEDTMMIDSQENDRSCACQNTSIV</sequence>
<feature type="transmembrane region" description="Helical" evidence="14">
    <location>
        <begin position="408"/>
        <end position="428"/>
    </location>
</feature>
<name>A0A8B8CFU8_CRAVI</name>
<dbReference type="Proteomes" id="UP000694844">
    <property type="component" value="Chromosome 2"/>
</dbReference>
<feature type="transmembrane region" description="Helical" evidence="14">
    <location>
        <begin position="193"/>
        <end position="215"/>
    </location>
</feature>
<keyword evidence="7" id="KW-0967">Endosome</keyword>
<dbReference type="AlphaFoldDB" id="A0A8B8CFU8"/>
<dbReference type="RefSeq" id="XP_022314574.1">
    <property type="nucleotide sequence ID" value="XM_022458866.1"/>
</dbReference>
<dbReference type="RefSeq" id="XP_022314575.1">
    <property type="nucleotide sequence ID" value="XM_022458867.1"/>
</dbReference>
<evidence type="ECO:0000256" key="9">
    <source>
        <dbReference type="ARBA" id="ARBA00023002"/>
    </source>
</evidence>